<accession>A0A1I4V0K2</accession>
<dbReference type="GO" id="GO:0009055">
    <property type="term" value="F:electron transfer activity"/>
    <property type="evidence" value="ECO:0007669"/>
    <property type="project" value="InterPro"/>
</dbReference>
<keyword evidence="5" id="KW-0732">Signal</keyword>
<sequence length="141" mass="14568">MRAFAITRTLALFLATGVGAAAQEHALHAALPSAGPAMSEGKTFTEAGGEALYAQVCAACHQAGGEGAVGAASYPPLRHNQKLASAGYPVTVLLYGLRGMPPLGRMMSDTQVADVVNYVRTHFDNPYGDAVAPEDVKAARP</sequence>
<dbReference type="EMBL" id="FOTK01000083">
    <property type="protein sequence ID" value="SFM94722.1"/>
    <property type="molecule type" value="Genomic_DNA"/>
</dbReference>
<dbReference type="AlphaFoldDB" id="A0A1I4V0K2"/>
<feature type="signal peptide" evidence="5">
    <location>
        <begin position="1"/>
        <end position="20"/>
    </location>
</feature>
<dbReference type="RefSeq" id="WP_092047282.1">
    <property type="nucleotide sequence ID" value="NZ_FOTK01000083.1"/>
</dbReference>
<name>A0A1I4V0K2_9HYPH</name>
<keyword evidence="3 4" id="KW-0408">Iron</keyword>
<dbReference type="InterPro" id="IPR051459">
    <property type="entry name" value="Cytochrome_c-type_DH"/>
</dbReference>
<organism evidence="7 8">
    <name type="scientific">Methylobacterium pseudosasicola</name>
    <dbReference type="NCBI Taxonomy" id="582667"/>
    <lineage>
        <taxon>Bacteria</taxon>
        <taxon>Pseudomonadati</taxon>
        <taxon>Pseudomonadota</taxon>
        <taxon>Alphaproteobacteria</taxon>
        <taxon>Hyphomicrobiales</taxon>
        <taxon>Methylobacteriaceae</taxon>
        <taxon>Methylobacterium</taxon>
    </lineage>
</organism>
<keyword evidence="8" id="KW-1185">Reference proteome</keyword>
<dbReference type="GO" id="GO:0046872">
    <property type="term" value="F:metal ion binding"/>
    <property type="evidence" value="ECO:0007669"/>
    <property type="project" value="UniProtKB-KW"/>
</dbReference>
<dbReference type="STRING" id="582667.SAMN05192568_10834"/>
<evidence type="ECO:0000256" key="3">
    <source>
        <dbReference type="ARBA" id="ARBA00023004"/>
    </source>
</evidence>
<proteinExistence type="predicted"/>
<evidence type="ECO:0000256" key="1">
    <source>
        <dbReference type="ARBA" id="ARBA00022617"/>
    </source>
</evidence>
<dbReference type="PANTHER" id="PTHR35008">
    <property type="entry name" value="BLL4482 PROTEIN-RELATED"/>
    <property type="match status" value="1"/>
</dbReference>
<dbReference type="Gene3D" id="1.10.760.10">
    <property type="entry name" value="Cytochrome c-like domain"/>
    <property type="match status" value="1"/>
</dbReference>
<dbReference type="InterPro" id="IPR009056">
    <property type="entry name" value="Cyt_c-like_dom"/>
</dbReference>
<evidence type="ECO:0000313" key="8">
    <source>
        <dbReference type="Proteomes" id="UP000199048"/>
    </source>
</evidence>
<dbReference type="Proteomes" id="UP000199048">
    <property type="component" value="Unassembled WGS sequence"/>
</dbReference>
<protein>
    <submittedName>
        <fullName evidence="7">Cytochrome c, mono-and diheme variants</fullName>
    </submittedName>
</protein>
<gene>
    <name evidence="7" type="ORF">SAMN05192568_10834</name>
</gene>
<keyword evidence="2 4" id="KW-0479">Metal-binding</keyword>
<evidence type="ECO:0000256" key="2">
    <source>
        <dbReference type="ARBA" id="ARBA00022723"/>
    </source>
</evidence>
<keyword evidence="1 4" id="KW-0349">Heme</keyword>
<dbReference type="SUPFAM" id="SSF46626">
    <property type="entry name" value="Cytochrome c"/>
    <property type="match status" value="1"/>
</dbReference>
<evidence type="ECO:0000313" key="7">
    <source>
        <dbReference type="EMBL" id="SFM94722.1"/>
    </source>
</evidence>
<feature type="chain" id="PRO_5011555737" evidence="5">
    <location>
        <begin position="21"/>
        <end position="141"/>
    </location>
</feature>
<feature type="domain" description="Cytochrome c" evidence="6">
    <location>
        <begin position="44"/>
        <end position="123"/>
    </location>
</feature>
<dbReference type="OrthoDB" id="5523448at2"/>
<dbReference type="PROSITE" id="PS51007">
    <property type="entry name" value="CYTC"/>
    <property type="match status" value="1"/>
</dbReference>
<dbReference type="InterPro" id="IPR036909">
    <property type="entry name" value="Cyt_c-like_dom_sf"/>
</dbReference>
<evidence type="ECO:0000259" key="6">
    <source>
        <dbReference type="PROSITE" id="PS51007"/>
    </source>
</evidence>
<evidence type="ECO:0000256" key="4">
    <source>
        <dbReference type="PROSITE-ProRule" id="PRU00433"/>
    </source>
</evidence>
<evidence type="ECO:0000256" key="5">
    <source>
        <dbReference type="SAM" id="SignalP"/>
    </source>
</evidence>
<reference evidence="8" key="1">
    <citation type="submission" date="2016-10" db="EMBL/GenBank/DDBJ databases">
        <authorList>
            <person name="Varghese N."/>
            <person name="Submissions S."/>
        </authorList>
    </citation>
    <scope>NUCLEOTIDE SEQUENCE [LARGE SCALE GENOMIC DNA]</scope>
    <source>
        <strain evidence="8">BL36</strain>
    </source>
</reference>
<dbReference type="Pfam" id="PF13442">
    <property type="entry name" value="Cytochrome_CBB3"/>
    <property type="match status" value="1"/>
</dbReference>
<dbReference type="GO" id="GO:0020037">
    <property type="term" value="F:heme binding"/>
    <property type="evidence" value="ECO:0007669"/>
    <property type="project" value="InterPro"/>
</dbReference>
<dbReference type="PANTHER" id="PTHR35008:SF9">
    <property type="entry name" value="CYTOCHROME C DOMAIN-CONTAINING PROTEIN"/>
    <property type="match status" value="1"/>
</dbReference>